<name>A0A368G389_ANCCA</name>
<dbReference type="EMBL" id="JOJR01000445">
    <property type="protein sequence ID" value="RCN37749.1"/>
    <property type="molecule type" value="Genomic_DNA"/>
</dbReference>
<dbReference type="Proteomes" id="UP000252519">
    <property type="component" value="Unassembled WGS sequence"/>
</dbReference>
<protein>
    <submittedName>
        <fullName evidence="2">Uncharacterized protein</fullName>
    </submittedName>
</protein>
<organism evidence="2 3">
    <name type="scientific">Ancylostoma caninum</name>
    <name type="common">Dog hookworm</name>
    <dbReference type="NCBI Taxonomy" id="29170"/>
    <lineage>
        <taxon>Eukaryota</taxon>
        <taxon>Metazoa</taxon>
        <taxon>Ecdysozoa</taxon>
        <taxon>Nematoda</taxon>
        <taxon>Chromadorea</taxon>
        <taxon>Rhabditida</taxon>
        <taxon>Rhabditina</taxon>
        <taxon>Rhabditomorpha</taxon>
        <taxon>Strongyloidea</taxon>
        <taxon>Ancylostomatidae</taxon>
        <taxon>Ancylostomatinae</taxon>
        <taxon>Ancylostoma</taxon>
    </lineage>
</organism>
<gene>
    <name evidence="2" type="ORF">ANCCAN_16342</name>
</gene>
<sequence length="67" mass="7835">MDQTLRKYDETRYQLSSLMRRPRLNSSSLSISQDMRDMDRGNRTSEVVTSDEEVPSVVVHEPWEDSS</sequence>
<dbReference type="AlphaFoldDB" id="A0A368G389"/>
<keyword evidence="3" id="KW-1185">Reference proteome</keyword>
<evidence type="ECO:0000313" key="2">
    <source>
        <dbReference type="EMBL" id="RCN37749.1"/>
    </source>
</evidence>
<dbReference type="OrthoDB" id="301415at2759"/>
<feature type="compositionally biased region" description="Basic and acidic residues" evidence="1">
    <location>
        <begin position="34"/>
        <end position="43"/>
    </location>
</feature>
<evidence type="ECO:0000256" key="1">
    <source>
        <dbReference type="SAM" id="MobiDB-lite"/>
    </source>
</evidence>
<evidence type="ECO:0000313" key="3">
    <source>
        <dbReference type="Proteomes" id="UP000252519"/>
    </source>
</evidence>
<feature type="region of interest" description="Disordered" evidence="1">
    <location>
        <begin position="19"/>
        <end position="67"/>
    </location>
</feature>
<feature type="compositionally biased region" description="Polar residues" evidence="1">
    <location>
        <begin position="24"/>
        <end position="33"/>
    </location>
</feature>
<proteinExistence type="predicted"/>
<reference evidence="2 3" key="1">
    <citation type="submission" date="2014-10" db="EMBL/GenBank/DDBJ databases">
        <title>Draft genome of the hookworm Ancylostoma caninum.</title>
        <authorList>
            <person name="Mitreva M."/>
        </authorList>
    </citation>
    <scope>NUCLEOTIDE SEQUENCE [LARGE SCALE GENOMIC DNA]</scope>
    <source>
        <strain evidence="2 3">Baltimore</strain>
    </source>
</reference>
<comment type="caution">
    <text evidence="2">The sequence shown here is derived from an EMBL/GenBank/DDBJ whole genome shotgun (WGS) entry which is preliminary data.</text>
</comment>
<accession>A0A368G389</accession>